<accession>A0A2U1KF92</accession>
<dbReference type="InterPro" id="IPR056511">
    <property type="entry name" value="IDM1_C"/>
</dbReference>
<sequence>MILKRRIGCIRTSFGLVRGLIRLASRRLRCLARIGAISRSNSSRLNYNGFFTAILERGDEMICAASIRIHGPN</sequence>
<protein>
    <submittedName>
        <fullName evidence="2">Acyl-CoA N-acyltransferase</fullName>
    </submittedName>
</protein>
<feature type="domain" description="Increased DNA methylation 1 C-terminal" evidence="1">
    <location>
        <begin position="38"/>
        <end position="71"/>
    </location>
</feature>
<evidence type="ECO:0000313" key="3">
    <source>
        <dbReference type="Proteomes" id="UP000245207"/>
    </source>
</evidence>
<evidence type="ECO:0000259" key="1">
    <source>
        <dbReference type="Pfam" id="PF23209"/>
    </source>
</evidence>
<dbReference type="STRING" id="35608.A0A2U1KF92"/>
<keyword evidence="3" id="KW-1185">Reference proteome</keyword>
<evidence type="ECO:0000313" key="2">
    <source>
        <dbReference type="EMBL" id="PWA35440.1"/>
    </source>
</evidence>
<keyword evidence="2" id="KW-0808">Transferase</keyword>
<dbReference type="GO" id="GO:0016746">
    <property type="term" value="F:acyltransferase activity"/>
    <property type="evidence" value="ECO:0007669"/>
    <property type="project" value="UniProtKB-KW"/>
</dbReference>
<keyword evidence="2" id="KW-0012">Acyltransferase</keyword>
<dbReference type="Proteomes" id="UP000245207">
    <property type="component" value="Unassembled WGS sequence"/>
</dbReference>
<reference evidence="2 3" key="1">
    <citation type="journal article" date="2018" name="Mol. Plant">
        <title>The genome of Artemisia annua provides insight into the evolution of Asteraceae family and artemisinin biosynthesis.</title>
        <authorList>
            <person name="Shen Q."/>
            <person name="Zhang L."/>
            <person name="Liao Z."/>
            <person name="Wang S."/>
            <person name="Yan T."/>
            <person name="Shi P."/>
            <person name="Liu M."/>
            <person name="Fu X."/>
            <person name="Pan Q."/>
            <person name="Wang Y."/>
            <person name="Lv Z."/>
            <person name="Lu X."/>
            <person name="Zhang F."/>
            <person name="Jiang W."/>
            <person name="Ma Y."/>
            <person name="Chen M."/>
            <person name="Hao X."/>
            <person name="Li L."/>
            <person name="Tang Y."/>
            <person name="Lv G."/>
            <person name="Zhou Y."/>
            <person name="Sun X."/>
            <person name="Brodelius P.E."/>
            <person name="Rose J.K.C."/>
            <person name="Tang K."/>
        </authorList>
    </citation>
    <scope>NUCLEOTIDE SEQUENCE [LARGE SCALE GENOMIC DNA]</scope>
    <source>
        <strain evidence="3">cv. Huhao1</strain>
        <tissue evidence="2">Leaf</tissue>
    </source>
</reference>
<dbReference type="AlphaFoldDB" id="A0A2U1KF92"/>
<proteinExistence type="predicted"/>
<organism evidence="2 3">
    <name type="scientific">Artemisia annua</name>
    <name type="common">Sweet wormwood</name>
    <dbReference type="NCBI Taxonomy" id="35608"/>
    <lineage>
        <taxon>Eukaryota</taxon>
        <taxon>Viridiplantae</taxon>
        <taxon>Streptophyta</taxon>
        <taxon>Embryophyta</taxon>
        <taxon>Tracheophyta</taxon>
        <taxon>Spermatophyta</taxon>
        <taxon>Magnoliopsida</taxon>
        <taxon>eudicotyledons</taxon>
        <taxon>Gunneridae</taxon>
        <taxon>Pentapetalae</taxon>
        <taxon>asterids</taxon>
        <taxon>campanulids</taxon>
        <taxon>Asterales</taxon>
        <taxon>Asteraceae</taxon>
        <taxon>Asteroideae</taxon>
        <taxon>Anthemideae</taxon>
        <taxon>Artemisiinae</taxon>
        <taxon>Artemisia</taxon>
    </lineage>
</organism>
<dbReference type="EMBL" id="PKPP01020005">
    <property type="protein sequence ID" value="PWA35440.1"/>
    <property type="molecule type" value="Genomic_DNA"/>
</dbReference>
<comment type="caution">
    <text evidence="2">The sequence shown here is derived from an EMBL/GenBank/DDBJ whole genome shotgun (WGS) entry which is preliminary data.</text>
</comment>
<gene>
    <name evidence="2" type="ORF">CTI12_AA609610</name>
</gene>
<name>A0A2U1KF92_ARTAN</name>
<dbReference type="OrthoDB" id="10593842at2759"/>
<dbReference type="Pfam" id="PF23209">
    <property type="entry name" value="IDM1_C"/>
    <property type="match status" value="1"/>
</dbReference>